<gene>
    <name evidence="2" type="ORF">BBBOND_0200760</name>
</gene>
<dbReference type="VEuPathDB" id="PiroplasmaDB:BBBOND_0200760"/>
<keyword evidence="1" id="KW-0472">Membrane</keyword>
<proteinExistence type="predicted"/>
<dbReference type="EMBL" id="LK391708">
    <property type="protein sequence ID" value="CDR94919.1"/>
    <property type="molecule type" value="Genomic_DNA"/>
</dbReference>
<dbReference type="GeneID" id="24563460"/>
<accession>A0A061D7P4</accession>
<protein>
    <submittedName>
        <fullName evidence="2">Uncharacterized protein</fullName>
    </submittedName>
</protein>
<evidence type="ECO:0000313" key="2">
    <source>
        <dbReference type="EMBL" id="CDR94919.1"/>
    </source>
</evidence>
<dbReference type="Proteomes" id="UP000033188">
    <property type="component" value="Chromosome 2"/>
</dbReference>
<keyword evidence="3" id="KW-1185">Reference proteome</keyword>
<keyword evidence="1" id="KW-0812">Transmembrane</keyword>
<evidence type="ECO:0000313" key="3">
    <source>
        <dbReference type="Proteomes" id="UP000033188"/>
    </source>
</evidence>
<organism evidence="2 3">
    <name type="scientific">Babesia bigemina</name>
    <dbReference type="NCBI Taxonomy" id="5866"/>
    <lineage>
        <taxon>Eukaryota</taxon>
        <taxon>Sar</taxon>
        <taxon>Alveolata</taxon>
        <taxon>Apicomplexa</taxon>
        <taxon>Aconoidasida</taxon>
        <taxon>Piroplasmida</taxon>
        <taxon>Babesiidae</taxon>
        <taxon>Babesia</taxon>
    </lineage>
</organism>
<dbReference type="RefSeq" id="XP_012767105.1">
    <property type="nucleotide sequence ID" value="XM_012911651.1"/>
</dbReference>
<sequence length="107" mass="11929">MADDKAALAEDTNPCKCIFNIRCISKNCDECDKGFSCPCRCCQNNFTRGLLILLALGGGLACILLLLMAICHMIGSRTWPFHKIHDLIYGLPDIYDPYVRDPPKGTY</sequence>
<keyword evidence="1" id="KW-1133">Transmembrane helix</keyword>
<dbReference type="KEGG" id="bbig:BBBOND_0200760"/>
<reference evidence="3" key="1">
    <citation type="submission" date="2014-06" db="EMBL/GenBank/DDBJ databases">
        <authorList>
            <person name="Aslett M."/>
            <person name="De Silva N."/>
        </authorList>
    </citation>
    <scope>NUCLEOTIDE SEQUENCE [LARGE SCALE GENOMIC DNA]</scope>
    <source>
        <strain evidence="3">Bond</strain>
    </source>
</reference>
<name>A0A061D7P4_BABBI</name>
<evidence type="ECO:0000256" key="1">
    <source>
        <dbReference type="SAM" id="Phobius"/>
    </source>
</evidence>
<feature type="transmembrane region" description="Helical" evidence="1">
    <location>
        <begin position="50"/>
        <end position="75"/>
    </location>
</feature>
<dbReference type="AlphaFoldDB" id="A0A061D7P4"/>